<accession>A0ABT1RLW0</accession>
<organism evidence="1 2">
    <name type="scientific">Anaerovorax odorimutans</name>
    <dbReference type="NCBI Taxonomy" id="109327"/>
    <lineage>
        <taxon>Bacteria</taxon>
        <taxon>Bacillati</taxon>
        <taxon>Bacillota</taxon>
        <taxon>Clostridia</taxon>
        <taxon>Peptostreptococcales</taxon>
        <taxon>Anaerovoracaceae</taxon>
        <taxon>Anaerovorax</taxon>
    </lineage>
</organism>
<sequence length="97" mass="10883">MSDFLTKTGEVTVAMEDSSLLLEEIAEKAGCSFLSDLHQVGKKADILRAIDRIPHNLYTGRGWRDTASYISGQDCSFDTEPEIRRYLSDYCKDGSDK</sequence>
<protein>
    <submittedName>
        <fullName evidence="1">Uncharacterized protein</fullName>
    </submittedName>
</protein>
<dbReference type="Proteomes" id="UP001524502">
    <property type="component" value="Unassembled WGS sequence"/>
</dbReference>
<evidence type="ECO:0000313" key="2">
    <source>
        <dbReference type="Proteomes" id="UP001524502"/>
    </source>
</evidence>
<proteinExistence type="predicted"/>
<name>A0ABT1RLW0_9FIRM</name>
<comment type="caution">
    <text evidence="1">The sequence shown here is derived from an EMBL/GenBank/DDBJ whole genome shotgun (WGS) entry which is preliminary data.</text>
</comment>
<keyword evidence="2" id="KW-1185">Reference proteome</keyword>
<dbReference type="EMBL" id="JANFXK010000004">
    <property type="protein sequence ID" value="MCQ4636179.1"/>
    <property type="molecule type" value="Genomic_DNA"/>
</dbReference>
<gene>
    <name evidence="1" type="ORF">NE619_05520</name>
</gene>
<evidence type="ECO:0000313" key="1">
    <source>
        <dbReference type="EMBL" id="MCQ4636179.1"/>
    </source>
</evidence>
<reference evidence="1 2" key="1">
    <citation type="submission" date="2022-06" db="EMBL/GenBank/DDBJ databases">
        <title>Isolation of gut microbiota from human fecal samples.</title>
        <authorList>
            <person name="Pamer E.G."/>
            <person name="Barat B."/>
            <person name="Waligurski E."/>
            <person name="Medina S."/>
            <person name="Paddock L."/>
            <person name="Mostad J."/>
        </authorList>
    </citation>
    <scope>NUCLEOTIDE SEQUENCE [LARGE SCALE GENOMIC DNA]</scope>
    <source>
        <strain evidence="1 2">SL.3.17</strain>
    </source>
</reference>